<keyword evidence="3" id="KW-0547">Nucleotide-binding</keyword>
<name>A0ABW0QWS5_9BACL</name>
<dbReference type="PROSITE" id="PS50893">
    <property type="entry name" value="ABC_TRANSPORTER_2"/>
    <property type="match status" value="2"/>
</dbReference>
<dbReference type="InterPro" id="IPR050107">
    <property type="entry name" value="ABC_carbohydrate_import_ATPase"/>
</dbReference>
<comment type="caution">
    <text evidence="6">The sequence shown here is derived from an EMBL/GenBank/DDBJ whole genome shotgun (WGS) entry which is preliminary data.</text>
</comment>
<dbReference type="InterPro" id="IPR003439">
    <property type="entry name" value="ABC_transporter-like_ATP-bd"/>
</dbReference>
<dbReference type="Pfam" id="PF00005">
    <property type="entry name" value="ABC_tran"/>
    <property type="match status" value="2"/>
</dbReference>
<gene>
    <name evidence="6" type="ORF">ACFPQ4_08260</name>
</gene>
<dbReference type="CDD" id="cd03216">
    <property type="entry name" value="ABC_Carb_Monos_I"/>
    <property type="match status" value="1"/>
</dbReference>
<dbReference type="EMBL" id="JBHSNC010000024">
    <property type="protein sequence ID" value="MFC5529441.1"/>
    <property type="molecule type" value="Genomic_DNA"/>
</dbReference>
<evidence type="ECO:0000256" key="2">
    <source>
        <dbReference type="ARBA" id="ARBA00022737"/>
    </source>
</evidence>
<evidence type="ECO:0000256" key="4">
    <source>
        <dbReference type="ARBA" id="ARBA00022840"/>
    </source>
</evidence>
<dbReference type="PANTHER" id="PTHR43790">
    <property type="entry name" value="CARBOHYDRATE TRANSPORT ATP-BINDING PROTEIN MG119-RELATED"/>
    <property type="match status" value="1"/>
</dbReference>
<dbReference type="InterPro" id="IPR027417">
    <property type="entry name" value="P-loop_NTPase"/>
</dbReference>
<dbReference type="CDD" id="cd03215">
    <property type="entry name" value="ABC_Carb_Monos_II"/>
    <property type="match status" value="1"/>
</dbReference>
<feature type="domain" description="ABC transporter" evidence="5">
    <location>
        <begin position="2"/>
        <end position="238"/>
    </location>
</feature>
<keyword evidence="4 6" id="KW-0067">ATP-binding</keyword>
<keyword evidence="7" id="KW-1185">Reference proteome</keyword>
<evidence type="ECO:0000256" key="3">
    <source>
        <dbReference type="ARBA" id="ARBA00022741"/>
    </source>
</evidence>
<organism evidence="6 7">
    <name type="scientific">Cohnella yongneupensis</name>
    <dbReference type="NCBI Taxonomy" id="425006"/>
    <lineage>
        <taxon>Bacteria</taxon>
        <taxon>Bacillati</taxon>
        <taxon>Bacillota</taxon>
        <taxon>Bacilli</taxon>
        <taxon>Bacillales</taxon>
        <taxon>Paenibacillaceae</taxon>
        <taxon>Cohnella</taxon>
    </lineage>
</organism>
<accession>A0ABW0QWS5</accession>
<proteinExistence type="predicted"/>
<keyword evidence="2" id="KW-0677">Repeat</keyword>
<dbReference type="Gene3D" id="3.40.50.300">
    <property type="entry name" value="P-loop containing nucleotide triphosphate hydrolases"/>
    <property type="match status" value="2"/>
</dbReference>
<dbReference type="PANTHER" id="PTHR43790:SF9">
    <property type="entry name" value="GALACTOFURANOSE TRANSPORTER ATP-BINDING PROTEIN YTFR"/>
    <property type="match status" value="1"/>
</dbReference>
<dbReference type="Proteomes" id="UP001596108">
    <property type="component" value="Unassembled WGS sequence"/>
</dbReference>
<protein>
    <submittedName>
        <fullName evidence="6">Sugar ABC transporter ATP-binding protein</fullName>
    </submittedName>
</protein>
<evidence type="ECO:0000313" key="7">
    <source>
        <dbReference type="Proteomes" id="UP001596108"/>
    </source>
</evidence>
<dbReference type="PROSITE" id="PS00211">
    <property type="entry name" value="ABC_TRANSPORTER_1"/>
    <property type="match status" value="1"/>
</dbReference>
<evidence type="ECO:0000313" key="6">
    <source>
        <dbReference type="EMBL" id="MFC5529441.1"/>
    </source>
</evidence>
<evidence type="ECO:0000256" key="1">
    <source>
        <dbReference type="ARBA" id="ARBA00022448"/>
    </source>
</evidence>
<dbReference type="InterPro" id="IPR017871">
    <property type="entry name" value="ABC_transporter-like_CS"/>
</dbReference>
<dbReference type="InterPro" id="IPR003593">
    <property type="entry name" value="AAA+_ATPase"/>
</dbReference>
<evidence type="ECO:0000259" key="5">
    <source>
        <dbReference type="PROSITE" id="PS50893"/>
    </source>
</evidence>
<feature type="domain" description="ABC transporter" evidence="5">
    <location>
        <begin position="250"/>
        <end position="493"/>
    </location>
</feature>
<dbReference type="SMART" id="SM00382">
    <property type="entry name" value="AAA"/>
    <property type="match status" value="2"/>
</dbReference>
<sequence length="494" mass="55305">MLEMFGITKKFLNTLALDQVDFSLRKGEVHALVGPNGAGKSTLMKIVNGLLTPDEGSILFEGHPKIIQSVEEAQRLGIAMLPQEPILVPDLSIAENIFLGTEETRAGFWLRSKSMKLESKRLLKILGFRCNPNTPVRKLSYSEQFIISIAKALSVKSKILIMDEPTSCLSEDESGRLFGVIRKLKHEGVSIVYITHRIKEVMQICDRVTFLRDGRNVATREVAGMSEEEAVRMAVGRGMEHYFPPVLDETDGNVLLKVQGFTQKPYFQDIDFTLYQGEILGIAGYIGSGKSQLAKSLFGEEKRDQGRMLWRNREVEFKRRRSASDLRFGFVNHNRHDEGLFMEHGVNRNLTISALDKLMPYYLGTSDKENEAALDAVIELDIKIQHLDQEVQYLSGGNQQKVMVGKWLIADCDLYLMDEPTRGVDLGTKGEIYGKLHELAASGKGVIVFSSDIHELIGLCTRILVMYQGRITAEVHHTEASAEKIMRIAAGGQA</sequence>
<dbReference type="GO" id="GO:0005524">
    <property type="term" value="F:ATP binding"/>
    <property type="evidence" value="ECO:0007669"/>
    <property type="project" value="UniProtKB-KW"/>
</dbReference>
<dbReference type="RefSeq" id="WP_378111313.1">
    <property type="nucleotide sequence ID" value="NZ_JBHSNC010000024.1"/>
</dbReference>
<dbReference type="SUPFAM" id="SSF52540">
    <property type="entry name" value="P-loop containing nucleoside triphosphate hydrolases"/>
    <property type="match status" value="2"/>
</dbReference>
<reference evidence="7" key="1">
    <citation type="journal article" date="2019" name="Int. J. Syst. Evol. Microbiol.">
        <title>The Global Catalogue of Microorganisms (GCM) 10K type strain sequencing project: providing services to taxonomists for standard genome sequencing and annotation.</title>
        <authorList>
            <consortium name="The Broad Institute Genomics Platform"/>
            <consortium name="The Broad Institute Genome Sequencing Center for Infectious Disease"/>
            <person name="Wu L."/>
            <person name="Ma J."/>
        </authorList>
    </citation>
    <scope>NUCLEOTIDE SEQUENCE [LARGE SCALE GENOMIC DNA]</scope>
    <source>
        <strain evidence="7">CGMCC 1.18578</strain>
    </source>
</reference>
<keyword evidence="1" id="KW-0813">Transport</keyword>